<evidence type="ECO:0000313" key="2">
    <source>
        <dbReference type="EMBL" id="VGO22596.1"/>
    </source>
</evidence>
<dbReference type="CDD" id="cd05828">
    <property type="entry name" value="Sortase_D_1"/>
    <property type="match status" value="1"/>
</dbReference>
<dbReference type="InterPro" id="IPR005754">
    <property type="entry name" value="Sortase"/>
</dbReference>
<dbReference type="Gene3D" id="2.40.260.10">
    <property type="entry name" value="Sortase"/>
    <property type="match status" value="1"/>
</dbReference>
<name>A0A6C2UUQ1_9BACT</name>
<evidence type="ECO:0000256" key="1">
    <source>
        <dbReference type="ARBA" id="ARBA00022801"/>
    </source>
</evidence>
<dbReference type="Pfam" id="PF04203">
    <property type="entry name" value="Sortase"/>
    <property type="match status" value="1"/>
</dbReference>
<dbReference type="AlphaFoldDB" id="A0A6C2UUQ1"/>
<evidence type="ECO:0008006" key="4">
    <source>
        <dbReference type="Google" id="ProtNLM"/>
    </source>
</evidence>
<dbReference type="EMBL" id="CAAHFH010000002">
    <property type="protein sequence ID" value="VGO22596.1"/>
    <property type="molecule type" value="Genomic_DNA"/>
</dbReference>
<reference evidence="2 3" key="1">
    <citation type="submission" date="2019-04" db="EMBL/GenBank/DDBJ databases">
        <authorList>
            <person name="Van Vliet M D."/>
        </authorList>
    </citation>
    <scope>NUCLEOTIDE SEQUENCE [LARGE SCALE GENOMIC DNA]</scope>
    <source>
        <strain evidence="2 3">F21</strain>
    </source>
</reference>
<dbReference type="NCBIfam" id="TIGR01076">
    <property type="entry name" value="sortase_fam"/>
    <property type="match status" value="1"/>
</dbReference>
<organism evidence="2 3">
    <name type="scientific">Pontiella sulfatireligans</name>
    <dbReference type="NCBI Taxonomy" id="2750658"/>
    <lineage>
        <taxon>Bacteria</taxon>
        <taxon>Pseudomonadati</taxon>
        <taxon>Kiritimatiellota</taxon>
        <taxon>Kiritimatiellia</taxon>
        <taxon>Kiritimatiellales</taxon>
        <taxon>Pontiellaceae</taxon>
        <taxon>Pontiella</taxon>
    </lineage>
</organism>
<keyword evidence="1" id="KW-0378">Hydrolase</keyword>
<proteinExistence type="predicted"/>
<keyword evidence="3" id="KW-1185">Reference proteome</keyword>
<gene>
    <name evidence="2" type="ORF">SCARR_04681</name>
</gene>
<evidence type="ECO:0000313" key="3">
    <source>
        <dbReference type="Proteomes" id="UP000346198"/>
    </source>
</evidence>
<dbReference type="InterPro" id="IPR041999">
    <property type="entry name" value="Sortase_D_1"/>
</dbReference>
<dbReference type="GO" id="GO:0016787">
    <property type="term" value="F:hydrolase activity"/>
    <property type="evidence" value="ECO:0007669"/>
    <property type="project" value="UniProtKB-KW"/>
</dbReference>
<protein>
    <recommendedName>
        <fullName evidence="4">Sortase family protein</fullName>
    </recommendedName>
</protein>
<accession>A0A6C2UUQ1</accession>
<sequence length="175" mass="19668">MRRSIPWLLLVLGLAVMARPAGRWVKRAWYSWSAARIWNDCKTRPASGAFGEPYAWLNIPRSGMDLLVLAGADETNLSRFPCREQVGDATLVMAHRDTHFQGLEKINEGDVILVELRGGVARKYQCRSIHIVEKGDVEPLIQKQRNNDCLLLLTCYPFHCIGPAPQRFLVVASPG</sequence>
<dbReference type="InterPro" id="IPR023365">
    <property type="entry name" value="Sortase_dom-sf"/>
</dbReference>
<dbReference type="RefSeq" id="WP_136064062.1">
    <property type="nucleotide sequence ID" value="NZ_CAAHFH010000002.1"/>
</dbReference>
<dbReference type="Proteomes" id="UP000346198">
    <property type="component" value="Unassembled WGS sequence"/>
</dbReference>
<dbReference type="SUPFAM" id="SSF63817">
    <property type="entry name" value="Sortase"/>
    <property type="match status" value="1"/>
</dbReference>